<dbReference type="AlphaFoldDB" id="A0AB34JPA5"/>
<feature type="region of interest" description="Disordered" evidence="1">
    <location>
        <begin position="1"/>
        <end position="66"/>
    </location>
</feature>
<dbReference type="Proteomes" id="UP001515480">
    <property type="component" value="Unassembled WGS sequence"/>
</dbReference>
<protein>
    <submittedName>
        <fullName evidence="2">Uncharacterized protein</fullName>
    </submittedName>
</protein>
<keyword evidence="3" id="KW-1185">Reference proteome</keyword>
<organism evidence="2 3">
    <name type="scientific">Prymnesium parvum</name>
    <name type="common">Toxic golden alga</name>
    <dbReference type="NCBI Taxonomy" id="97485"/>
    <lineage>
        <taxon>Eukaryota</taxon>
        <taxon>Haptista</taxon>
        <taxon>Haptophyta</taxon>
        <taxon>Prymnesiophyceae</taxon>
        <taxon>Prymnesiales</taxon>
        <taxon>Prymnesiaceae</taxon>
        <taxon>Prymnesium</taxon>
    </lineage>
</organism>
<sequence>MISGRAHHGINVTEFSEGSRWVQKTMPPQAPSTSKRKEPAAGEEVQPTPTEKVTNSKRGRKSGGLGNWTVMEDTACVLASVDACEQHIQSTDAVREAAAAAAFPKWMAYCRDTLKMTYPDKVIGVGATRRIINMDIAAEERAKCGGLVKRYKGEFLKFTQNILMPFFHEFLTKDGELPSGRTRDDHEQFIKKKIWEHEQKEKVRSKAKRAKPKGERVRVKPMMKTRAKKKMTEKSPHACLQQQPSVCRRQKLRLRPCQRLMLIPPLL</sequence>
<name>A0AB34JPA5_PRYPA</name>
<gene>
    <name evidence="2" type="ORF">AB1Y20_018808</name>
</gene>
<evidence type="ECO:0000256" key="1">
    <source>
        <dbReference type="SAM" id="MobiDB-lite"/>
    </source>
</evidence>
<proteinExistence type="predicted"/>
<reference evidence="2 3" key="1">
    <citation type="journal article" date="2024" name="Science">
        <title>Giant polyketide synthase enzymes in the biosynthesis of giant marine polyether toxins.</title>
        <authorList>
            <person name="Fallon T.R."/>
            <person name="Shende V.V."/>
            <person name="Wierzbicki I.H."/>
            <person name="Pendleton A.L."/>
            <person name="Watervoot N.F."/>
            <person name="Auber R.P."/>
            <person name="Gonzalez D.J."/>
            <person name="Wisecaver J.H."/>
            <person name="Moore B.S."/>
        </authorList>
    </citation>
    <scope>NUCLEOTIDE SEQUENCE [LARGE SCALE GENOMIC DNA]</scope>
    <source>
        <strain evidence="2 3">12B1</strain>
    </source>
</reference>
<dbReference type="EMBL" id="JBGBPQ010000005">
    <property type="protein sequence ID" value="KAL1523889.1"/>
    <property type="molecule type" value="Genomic_DNA"/>
</dbReference>
<comment type="caution">
    <text evidence="2">The sequence shown here is derived from an EMBL/GenBank/DDBJ whole genome shotgun (WGS) entry which is preliminary data.</text>
</comment>
<evidence type="ECO:0000313" key="3">
    <source>
        <dbReference type="Proteomes" id="UP001515480"/>
    </source>
</evidence>
<accession>A0AB34JPA5</accession>
<evidence type="ECO:0000313" key="2">
    <source>
        <dbReference type="EMBL" id="KAL1523889.1"/>
    </source>
</evidence>